<evidence type="ECO:0000313" key="3">
    <source>
        <dbReference type="Proteomes" id="UP001589683"/>
    </source>
</evidence>
<dbReference type="EMBL" id="JBHMEA010000049">
    <property type="protein sequence ID" value="MFB9233382.1"/>
    <property type="molecule type" value="Genomic_DNA"/>
</dbReference>
<name>A0ABV5JLN0_9RHOB</name>
<dbReference type="Proteomes" id="UP001589683">
    <property type="component" value="Unassembled WGS sequence"/>
</dbReference>
<sequence length="78" mass="8774">MEIQNKATSLLRNFFNARMDQIRTFHIDGFAFLSCFSVWLGTVPAMAVVRQELHPQSGMMEGLSWLVGCKNIGGMEHA</sequence>
<keyword evidence="1" id="KW-0812">Transmembrane</keyword>
<evidence type="ECO:0000313" key="2">
    <source>
        <dbReference type="EMBL" id="MFB9233382.1"/>
    </source>
</evidence>
<comment type="caution">
    <text evidence="2">The sequence shown here is derived from an EMBL/GenBank/DDBJ whole genome shotgun (WGS) entry which is preliminary data.</text>
</comment>
<keyword evidence="3" id="KW-1185">Reference proteome</keyword>
<protein>
    <submittedName>
        <fullName evidence="2">Uncharacterized protein</fullName>
    </submittedName>
</protein>
<evidence type="ECO:0000256" key="1">
    <source>
        <dbReference type="SAM" id="Phobius"/>
    </source>
</evidence>
<keyword evidence="1" id="KW-0472">Membrane</keyword>
<feature type="transmembrane region" description="Helical" evidence="1">
    <location>
        <begin position="29"/>
        <end position="49"/>
    </location>
</feature>
<dbReference type="RefSeq" id="WP_213888301.1">
    <property type="nucleotide sequence ID" value="NZ_JAGFNU010000003.1"/>
</dbReference>
<reference evidence="2 3" key="1">
    <citation type="submission" date="2024-09" db="EMBL/GenBank/DDBJ databases">
        <authorList>
            <person name="Sun Q."/>
            <person name="Mori K."/>
        </authorList>
    </citation>
    <scope>NUCLEOTIDE SEQUENCE [LARGE SCALE GENOMIC DNA]</scope>
    <source>
        <strain evidence="2 3">CECT 8726</strain>
    </source>
</reference>
<accession>A0ABV5JLN0</accession>
<proteinExistence type="predicted"/>
<keyword evidence="1" id="KW-1133">Transmembrane helix</keyword>
<organism evidence="2 3">
    <name type="scientific">Pseudohalocynthiibacter aestuariivivens</name>
    <dbReference type="NCBI Taxonomy" id="1591409"/>
    <lineage>
        <taxon>Bacteria</taxon>
        <taxon>Pseudomonadati</taxon>
        <taxon>Pseudomonadota</taxon>
        <taxon>Alphaproteobacteria</taxon>
        <taxon>Rhodobacterales</taxon>
        <taxon>Paracoccaceae</taxon>
        <taxon>Pseudohalocynthiibacter</taxon>
    </lineage>
</organism>
<gene>
    <name evidence="2" type="ORF">ACFFUT_16440</name>
</gene>